<gene>
    <name evidence="7" type="ORF">BB559_006721</name>
</gene>
<evidence type="ECO:0000313" key="8">
    <source>
        <dbReference type="Proteomes" id="UP000245699"/>
    </source>
</evidence>
<evidence type="ECO:0000256" key="2">
    <source>
        <dbReference type="ARBA" id="ARBA00013007"/>
    </source>
</evidence>
<evidence type="ECO:0000259" key="5">
    <source>
        <dbReference type="Pfam" id="PF00185"/>
    </source>
</evidence>
<dbReference type="GO" id="GO:0004585">
    <property type="term" value="F:ornithine carbamoyltransferase activity"/>
    <property type="evidence" value="ECO:0007669"/>
    <property type="project" value="UniProtKB-EC"/>
</dbReference>
<dbReference type="NCBIfam" id="TIGR00658">
    <property type="entry name" value="orni_carb_tr"/>
    <property type="match status" value="1"/>
</dbReference>
<keyword evidence="8" id="KW-1185">Reference proteome</keyword>
<proteinExistence type="inferred from homology"/>
<evidence type="ECO:0000313" key="7">
    <source>
        <dbReference type="EMBL" id="PVU85993.1"/>
    </source>
</evidence>
<dbReference type="SUPFAM" id="SSF53671">
    <property type="entry name" value="Aspartate/ornithine carbamoyltransferase"/>
    <property type="match status" value="1"/>
</dbReference>
<evidence type="ECO:0000256" key="1">
    <source>
        <dbReference type="ARBA" id="ARBA00007805"/>
    </source>
</evidence>
<feature type="domain" description="Aspartate/ornithine carbamoyltransferase Asp/Orn-binding" evidence="5">
    <location>
        <begin position="220"/>
        <end position="365"/>
    </location>
</feature>
<sequence>MNYIKNILPKANSYPLLAKATRNGSKSFSTFYPVKSNSFNQQNLLPKTSKPVKHMLTLEDYTPAEIFALVEKAHLFKRVSKATDLTEKEKLFKQNVASKMPLKGKTMALMFSKRSTRTRISTESSVAYLGGHAMFLGSQDIQLGVNESLLDSSKVISSMVDGIMARVNRHEDVLELSKYSKVPVINVLSDTNHPTEIIADILTMFEIFGKSGQTVEQAVKGLNVCWIGDSNNILYELIGAFPKCGINMKVSTPAKYPIPQPRLEKAKQEGLVDVVGSPSEAISGSDIIITDTWISMGQESEKKQKLIDFVGYQITRELIEKSKPSEKWIFMHCLPIKPEEVDDEVFYSNRSVVFQEAENRKWTILSAIHSLLVEN</sequence>
<comment type="similarity">
    <text evidence="1">Belongs to the aspartate/ornithine carbamoyltransferase superfamily. OTCase family.</text>
</comment>
<dbReference type="GO" id="GO:0016597">
    <property type="term" value="F:amino acid binding"/>
    <property type="evidence" value="ECO:0007669"/>
    <property type="project" value="InterPro"/>
</dbReference>
<evidence type="ECO:0000259" key="6">
    <source>
        <dbReference type="Pfam" id="PF02729"/>
    </source>
</evidence>
<dbReference type="InterPro" id="IPR006131">
    <property type="entry name" value="Asp_carbamoyltransf_Asp/Orn-bd"/>
</dbReference>
<name>A0A2T9Y104_9FUNG</name>
<reference evidence="7 8" key="1">
    <citation type="journal article" date="2018" name="MBio">
        <title>Comparative Genomics Reveals the Core Gene Toolbox for the Fungus-Insect Symbiosis.</title>
        <authorList>
            <person name="Wang Y."/>
            <person name="Stata M."/>
            <person name="Wang W."/>
            <person name="Stajich J.E."/>
            <person name="White M.M."/>
            <person name="Moncalvo J.M."/>
        </authorList>
    </citation>
    <scope>NUCLEOTIDE SEQUENCE [LARGE SCALE GENOMIC DNA]</scope>
    <source>
        <strain evidence="7 8">AUS-77-4</strain>
    </source>
</reference>
<dbReference type="InterPro" id="IPR036901">
    <property type="entry name" value="Asp/Orn_carbamoylTrfase_sf"/>
</dbReference>
<dbReference type="GO" id="GO:0042450">
    <property type="term" value="P:L-arginine biosynthetic process via ornithine"/>
    <property type="evidence" value="ECO:0007669"/>
    <property type="project" value="TreeGrafter"/>
</dbReference>
<dbReference type="InterPro" id="IPR006132">
    <property type="entry name" value="Asp/Orn_carbamoyltranf_P-bd"/>
</dbReference>
<dbReference type="EC" id="2.1.3.3" evidence="2"/>
<dbReference type="PRINTS" id="PR00102">
    <property type="entry name" value="OTCASE"/>
</dbReference>
<dbReference type="PROSITE" id="PS00097">
    <property type="entry name" value="CARBAMOYLTRANSFERASE"/>
    <property type="match status" value="1"/>
</dbReference>
<dbReference type="EMBL" id="MBFT01000988">
    <property type="protein sequence ID" value="PVU85993.1"/>
    <property type="molecule type" value="Genomic_DNA"/>
</dbReference>
<protein>
    <recommendedName>
        <fullName evidence="2">ornithine carbamoyltransferase</fullName>
        <ecNumber evidence="2">2.1.3.3</ecNumber>
    </recommendedName>
</protein>
<dbReference type="Proteomes" id="UP000245699">
    <property type="component" value="Unassembled WGS sequence"/>
</dbReference>
<dbReference type="Gene3D" id="3.40.50.1370">
    <property type="entry name" value="Aspartate/ornithine carbamoyltransferase"/>
    <property type="match status" value="2"/>
</dbReference>
<organism evidence="7 8">
    <name type="scientific">Furculomyces boomerangus</name>
    <dbReference type="NCBI Taxonomy" id="61424"/>
    <lineage>
        <taxon>Eukaryota</taxon>
        <taxon>Fungi</taxon>
        <taxon>Fungi incertae sedis</taxon>
        <taxon>Zoopagomycota</taxon>
        <taxon>Kickxellomycotina</taxon>
        <taxon>Harpellomycetes</taxon>
        <taxon>Harpellales</taxon>
        <taxon>Harpellaceae</taxon>
        <taxon>Furculomyces</taxon>
    </lineage>
</organism>
<evidence type="ECO:0000256" key="4">
    <source>
        <dbReference type="RuleBase" id="RU003634"/>
    </source>
</evidence>
<dbReference type="OrthoDB" id="10252326at2759"/>
<dbReference type="InterPro" id="IPR006130">
    <property type="entry name" value="Asp/Orn_carbamoylTrfase"/>
</dbReference>
<dbReference type="PANTHER" id="PTHR45753">
    <property type="entry name" value="ORNITHINE CARBAMOYLTRANSFERASE, MITOCHONDRIAL"/>
    <property type="match status" value="1"/>
</dbReference>
<dbReference type="AlphaFoldDB" id="A0A2T9Y104"/>
<comment type="caution">
    <text evidence="7">The sequence shown here is derived from an EMBL/GenBank/DDBJ whole genome shotgun (WGS) entry which is preliminary data.</text>
</comment>
<dbReference type="PANTHER" id="PTHR45753:SF3">
    <property type="entry name" value="ORNITHINE TRANSCARBAMYLASE, MITOCHONDRIAL"/>
    <property type="match status" value="1"/>
</dbReference>
<dbReference type="STRING" id="61424.A0A2T9Y104"/>
<dbReference type="GO" id="GO:0019240">
    <property type="term" value="P:citrulline biosynthetic process"/>
    <property type="evidence" value="ECO:0007669"/>
    <property type="project" value="TreeGrafter"/>
</dbReference>
<dbReference type="GO" id="GO:0005739">
    <property type="term" value="C:mitochondrion"/>
    <property type="evidence" value="ECO:0007669"/>
    <property type="project" value="TreeGrafter"/>
</dbReference>
<dbReference type="Pfam" id="PF00185">
    <property type="entry name" value="OTCace"/>
    <property type="match status" value="1"/>
</dbReference>
<dbReference type="PRINTS" id="PR00100">
    <property type="entry name" value="AOTCASE"/>
</dbReference>
<accession>A0A2T9Y104</accession>
<dbReference type="InterPro" id="IPR002292">
    <property type="entry name" value="Orn/put_carbamltrans"/>
</dbReference>
<dbReference type="Pfam" id="PF02729">
    <property type="entry name" value="OTCace_N"/>
    <property type="match status" value="1"/>
</dbReference>
<feature type="domain" description="Aspartate/ornithine carbamoyltransferase carbamoyl-P binding" evidence="6">
    <location>
        <begin position="53"/>
        <end position="206"/>
    </location>
</feature>
<evidence type="ECO:0000256" key="3">
    <source>
        <dbReference type="ARBA" id="ARBA00022679"/>
    </source>
</evidence>
<keyword evidence="3 4" id="KW-0808">Transferase</keyword>